<keyword evidence="8 11" id="KW-0560">Oxidoreductase</keyword>
<proteinExistence type="inferred from homology"/>
<dbReference type="InterPro" id="IPR050838">
    <property type="entry name" value="Ketopantoate_reductase"/>
</dbReference>
<dbReference type="Gene3D" id="1.10.1040.10">
    <property type="entry name" value="N-(1-d-carboxylethyl)-l-norvaline Dehydrogenase, domain 2"/>
    <property type="match status" value="1"/>
</dbReference>
<protein>
    <recommendedName>
        <fullName evidence="5 11">2-dehydropantoate 2-reductase</fullName>
        <ecNumber evidence="4 11">1.1.1.169</ecNumber>
    </recommendedName>
    <alternativeName>
        <fullName evidence="9 11">Ketopantoate reductase</fullName>
    </alternativeName>
</protein>
<name>A0ABW2NCP4_9BACL</name>
<evidence type="ECO:0000259" key="12">
    <source>
        <dbReference type="Pfam" id="PF02558"/>
    </source>
</evidence>
<dbReference type="Proteomes" id="UP001596483">
    <property type="component" value="Unassembled WGS sequence"/>
</dbReference>
<sequence length="301" mass="31921">MRINVAGAGAVGMLIGARLAEAGFDIRMVTRTAEQAAAILNEGILLSAGSEEKVFRVDATARPEAAGEGGLTILAMKSYDLETFLAGAGGITGRSPLLFIQNGLGHLTWASRFGDRPVAFGTVEHGARKTGHRSVEHTGAGPLRISAVSGDFHPFHQLLTADSPTFPVFPAEEEPERLLLKKAIKNCLINPVTAVAGVRNGLLAEDPDLRALLVRLHAEITAAFPEAADEVTLDEVLSLCRNTADNTSSMLADLIAGRKTEADSIMGGVIALARDRDASLPILAAMYDLVRSMERRGLRYG</sequence>
<evidence type="ECO:0000256" key="1">
    <source>
        <dbReference type="ARBA" id="ARBA00002919"/>
    </source>
</evidence>
<dbReference type="NCBIfam" id="TIGR00745">
    <property type="entry name" value="apbA_panE"/>
    <property type="match status" value="1"/>
</dbReference>
<evidence type="ECO:0000256" key="11">
    <source>
        <dbReference type="RuleBase" id="RU362068"/>
    </source>
</evidence>
<keyword evidence="7 11" id="KW-0521">NADP</keyword>
<comment type="caution">
    <text evidence="14">The sequence shown here is derived from an EMBL/GenBank/DDBJ whole genome shotgun (WGS) entry which is preliminary data.</text>
</comment>
<keyword evidence="6 11" id="KW-0566">Pantothenate biosynthesis</keyword>
<evidence type="ECO:0000256" key="6">
    <source>
        <dbReference type="ARBA" id="ARBA00022655"/>
    </source>
</evidence>
<evidence type="ECO:0000313" key="14">
    <source>
        <dbReference type="EMBL" id="MFC7363690.1"/>
    </source>
</evidence>
<dbReference type="SUPFAM" id="SSF51735">
    <property type="entry name" value="NAD(P)-binding Rossmann-fold domains"/>
    <property type="match status" value="1"/>
</dbReference>
<dbReference type="PANTHER" id="PTHR43765">
    <property type="entry name" value="2-DEHYDROPANTOATE 2-REDUCTASE-RELATED"/>
    <property type="match status" value="1"/>
</dbReference>
<organism evidence="14 15">
    <name type="scientific">Bhargavaea changchunensis</name>
    <dbReference type="NCBI Taxonomy" id="2134037"/>
    <lineage>
        <taxon>Bacteria</taxon>
        <taxon>Bacillati</taxon>
        <taxon>Bacillota</taxon>
        <taxon>Bacilli</taxon>
        <taxon>Bacillales</taxon>
        <taxon>Caryophanaceae</taxon>
        <taxon>Bhargavaea</taxon>
    </lineage>
</organism>
<comment type="function">
    <text evidence="1 11">Catalyzes the NADPH-dependent reduction of ketopantoate into pantoic acid.</text>
</comment>
<feature type="domain" description="Ketopantoate reductase C-terminal" evidence="13">
    <location>
        <begin position="179"/>
        <end position="294"/>
    </location>
</feature>
<evidence type="ECO:0000313" key="15">
    <source>
        <dbReference type="Proteomes" id="UP001596483"/>
    </source>
</evidence>
<dbReference type="InterPro" id="IPR013332">
    <property type="entry name" value="KPR_N"/>
</dbReference>
<dbReference type="Gene3D" id="3.40.50.720">
    <property type="entry name" value="NAD(P)-binding Rossmann-like Domain"/>
    <property type="match status" value="1"/>
</dbReference>
<comment type="similarity">
    <text evidence="3 11">Belongs to the ketopantoate reductase family.</text>
</comment>
<dbReference type="InterPro" id="IPR036291">
    <property type="entry name" value="NAD(P)-bd_dom_sf"/>
</dbReference>
<dbReference type="InterPro" id="IPR003710">
    <property type="entry name" value="ApbA"/>
</dbReference>
<comment type="pathway">
    <text evidence="2 11">Cofactor biosynthesis; (R)-pantothenate biosynthesis; (R)-pantoate from 3-methyl-2-oxobutanoate: step 2/2.</text>
</comment>
<accession>A0ABW2NCP4</accession>
<gene>
    <name evidence="14" type="ORF">ACFQQH_00775</name>
</gene>
<evidence type="ECO:0000256" key="9">
    <source>
        <dbReference type="ARBA" id="ARBA00032024"/>
    </source>
</evidence>
<feature type="domain" description="Ketopantoate reductase N-terminal" evidence="12">
    <location>
        <begin position="3"/>
        <end position="148"/>
    </location>
</feature>
<evidence type="ECO:0000256" key="7">
    <source>
        <dbReference type="ARBA" id="ARBA00022857"/>
    </source>
</evidence>
<dbReference type="SUPFAM" id="SSF48179">
    <property type="entry name" value="6-phosphogluconate dehydrogenase C-terminal domain-like"/>
    <property type="match status" value="1"/>
</dbReference>
<evidence type="ECO:0000256" key="2">
    <source>
        <dbReference type="ARBA" id="ARBA00004994"/>
    </source>
</evidence>
<dbReference type="InterPro" id="IPR013328">
    <property type="entry name" value="6PGD_dom2"/>
</dbReference>
<dbReference type="RefSeq" id="WP_157296555.1">
    <property type="nucleotide sequence ID" value="NZ_JBHTCT010000003.1"/>
</dbReference>
<dbReference type="Pfam" id="PF08546">
    <property type="entry name" value="ApbA_C"/>
    <property type="match status" value="1"/>
</dbReference>
<evidence type="ECO:0000256" key="4">
    <source>
        <dbReference type="ARBA" id="ARBA00013014"/>
    </source>
</evidence>
<dbReference type="Pfam" id="PF02558">
    <property type="entry name" value="ApbA"/>
    <property type="match status" value="1"/>
</dbReference>
<dbReference type="InterPro" id="IPR008927">
    <property type="entry name" value="6-PGluconate_DH-like_C_sf"/>
</dbReference>
<dbReference type="EMBL" id="JBHTCT010000003">
    <property type="protein sequence ID" value="MFC7363690.1"/>
    <property type="molecule type" value="Genomic_DNA"/>
</dbReference>
<dbReference type="PANTHER" id="PTHR43765:SF2">
    <property type="entry name" value="2-DEHYDROPANTOATE 2-REDUCTASE"/>
    <property type="match status" value="1"/>
</dbReference>
<comment type="catalytic activity">
    <reaction evidence="10 11">
        <text>(R)-pantoate + NADP(+) = 2-dehydropantoate + NADPH + H(+)</text>
        <dbReference type="Rhea" id="RHEA:16233"/>
        <dbReference type="ChEBI" id="CHEBI:11561"/>
        <dbReference type="ChEBI" id="CHEBI:15378"/>
        <dbReference type="ChEBI" id="CHEBI:15980"/>
        <dbReference type="ChEBI" id="CHEBI:57783"/>
        <dbReference type="ChEBI" id="CHEBI:58349"/>
        <dbReference type="EC" id="1.1.1.169"/>
    </reaction>
</comment>
<evidence type="ECO:0000256" key="3">
    <source>
        <dbReference type="ARBA" id="ARBA00007870"/>
    </source>
</evidence>
<keyword evidence="15" id="KW-1185">Reference proteome</keyword>
<reference evidence="15" key="1">
    <citation type="journal article" date="2019" name="Int. J. Syst. Evol. Microbiol.">
        <title>The Global Catalogue of Microorganisms (GCM) 10K type strain sequencing project: providing services to taxonomists for standard genome sequencing and annotation.</title>
        <authorList>
            <consortium name="The Broad Institute Genomics Platform"/>
            <consortium name="The Broad Institute Genome Sequencing Center for Infectious Disease"/>
            <person name="Wu L."/>
            <person name="Ma J."/>
        </authorList>
    </citation>
    <scope>NUCLEOTIDE SEQUENCE [LARGE SCALE GENOMIC DNA]</scope>
    <source>
        <strain evidence="15">JCM 4738</strain>
    </source>
</reference>
<evidence type="ECO:0000256" key="5">
    <source>
        <dbReference type="ARBA" id="ARBA00019465"/>
    </source>
</evidence>
<evidence type="ECO:0000256" key="8">
    <source>
        <dbReference type="ARBA" id="ARBA00023002"/>
    </source>
</evidence>
<evidence type="ECO:0000256" key="10">
    <source>
        <dbReference type="ARBA" id="ARBA00048793"/>
    </source>
</evidence>
<evidence type="ECO:0000259" key="13">
    <source>
        <dbReference type="Pfam" id="PF08546"/>
    </source>
</evidence>
<dbReference type="EC" id="1.1.1.169" evidence="4 11"/>
<dbReference type="InterPro" id="IPR013752">
    <property type="entry name" value="KPA_reductase"/>
</dbReference>